<feature type="transmembrane region" description="Helical" evidence="1">
    <location>
        <begin position="306"/>
        <end position="328"/>
    </location>
</feature>
<evidence type="ECO:0000256" key="1">
    <source>
        <dbReference type="SAM" id="Phobius"/>
    </source>
</evidence>
<dbReference type="Proteomes" id="UP001299068">
    <property type="component" value="Unassembled WGS sequence"/>
</dbReference>
<feature type="transmembrane region" description="Helical" evidence="1">
    <location>
        <begin position="235"/>
        <end position="257"/>
    </location>
</feature>
<dbReference type="InterPro" id="IPR047928">
    <property type="entry name" value="Perm_prefix_1"/>
</dbReference>
<sequence length="335" mass="37686">METIKNYLDNMFSRLPKTKEIETLKYDLLSNMEDKYEELKKEGKTENEAIGVVISEFGNIDELLNELDININNTTSINIKDISPSTDTNFPTIGEKEAYNYLKVRKQTALFISIGVFLCITGVSLLILLYQLIDNKIILQGFSDNATSTIPLIPLFILVIPAIALFVYSGLKLEKYNFIEKGEFSLSSNVNFSLNQDYDLFRPKFTKGIILGVCLCVVSPLCIFIGNIISESATVYGVSLLLFIVSLAVIIFINLSVMHESYKLLLQLDEYSPKNREANKVIGSVASVVWPITVVVYLFIGFVFKAWHISWIVFPIVGILFGSFTSIYKGIKKVS</sequence>
<proteinExistence type="predicted"/>
<evidence type="ECO:0000313" key="3">
    <source>
        <dbReference type="Proteomes" id="UP001299068"/>
    </source>
</evidence>
<feature type="transmembrane region" description="Helical" evidence="1">
    <location>
        <begin position="209"/>
        <end position="229"/>
    </location>
</feature>
<feature type="transmembrane region" description="Helical" evidence="1">
    <location>
        <begin position="109"/>
        <end position="133"/>
    </location>
</feature>
<name>A0ABS7KYI2_CLOSR</name>
<comment type="caution">
    <text evidence="2">The sequence shown here is derived from an EMBL/GenBank/DDBJ whole genome shotgun (WGS) entry which is preliminary data.</text>
</comment>
<gene>
    <name evidence="2" type="ORF">K5V21_10465</name>
</gene>
<accession>A0ABS7KYI2</accession>
<evidence type="ECO:0000313" key="2">
    <source>
        <dbReference type="EMBL" id="MBY0755876.1"/>
    </source>
</evidence>
<keyword evidence="3" id="KW-1185">Reference proteome</keyword>
<feature type="transmembrane region" description="Helical" evidence="1">
    <location>
        <begin position="153"/>
        <end position="171"/>
    </location>
</feature>
<dbReference type="EMBL" id="JAIKTU010000007">
    <property type="protein sequence ID" value="MBY0755876.1"/>
    <property type="molecule type" value="Genomic_DNA"/>
</dbReference>
<keyword evidence="1" id="KW-0812">Transmembrane</keyword>
<feature type="transmembrane region" description="Helical" evidence="1">
    <location>
        <begin position="278"/>
        <end position="300"/>
    </location>
</feature>
<keyword evidence="1" id="KW-1133">Transmembrane helix</keyword>
<reference evidence="2 3" key="1">
    <citation type="journal article" date="2021" name="Cell Host Microbe">
        <title>in vivo commensal control of Clostridioides difficile virulence.</title>
        <authorList>
            <person name="Girinathan B.P."/>
            <person name="Dibenedetto N."/>
            <person name="Worley J.N."/>
            <person name="Peltier J."/>
            <person name="Arrieta-Ortiz M.L."/>
            <person name="Rupa Christinal Immanuel S."/>
            <person name="Lavin R."/>
            <person name="Delaney M.L."/>
            <person name="Cummins C."/>
            <person name="Hoffmann M."/>
            <person name="Luo Y."/>
            <person name="Gonzalez-Escalona N."/>
            <person name="Allard M."/>
            <person name="Onderdonk A.B."/>
            <person name="Gerber G.K."/>
            <person name="Sonenshein A.L."/>
            <person name="Baliga N."/>
            <person name="Dupuy B."/>
            <person name="Bry L."/>
        </authorList>
    </citation>
    <scope>NUCLEOTIDE SEQUENCE [LARGE SCALE GENOMIC DNA]</scope>
    <source>
        <strain evidence="2 3">DSM 599</strain>
    </source>
</reference>
<keyword evidence="1" id="KW-0472">Membrane</keyword>
<dbReference type="RefSeq" id="WP_221861205.1">
    <property type="nucleotide sequence ID" value="NZ_JAIKTU010000007.1"/>
</dbReference>
<protein>
    <submittedName>
        <fullName evidence="2">Permease prefix domain 1-containing protein</fullName>
    </submittedName>
</protein>
<organism evidence="2 3">
    <name type="scientific">Clostridium sardiniense</name>
    <name type="common">Clostridium absonum</name>
    <dbReference type="NCBI Taxonomy" id="29369"/>
    <lineage>
        <taxon>Bacteria</taxon>
        <taxon>Bacillati</taxon>
        <taxon>Bacillota</taxon>
        <taxon>Clostridia</taxon>
        <taxon>Eubacteriales</taxon>
        <taxon>Clostridiaceae</taxon>
        <taxon>Clostridium</taxon>
    </lineage>
</organism>
<dbReference type="NCBIfam" id="NF038403">
    <property type="entry name" value="perm_prefix_1"/>
    <property type="match status" value="1"/>
</dbReference>